<comment type="similarity">
    <text evidence="2 9">Belongs to the alanine or glycine:cation symporter (AGCS) (TC 2.A.25) family.</text>
</comment>
<keyword evidence="3 9" id="KW-0813">Transport</keyword>
<feature type="transmembrane region" description="Helical" evidence="9">
    <location>
        <begin position="232"/>
        <end position="257"/>
    </location>
</feature>
<keyword evidence="11" id="KW-1185">Reference proteome</keyword>
<evidence type="ECO:0000256" key="3">
    <source>
        <dbReference type="ARBA" id="ARBA00022448"/>
    </source>
</evidence>
<feature type="transmembrane region" description="Helical" evidence="9">
    <location>
        <begin position="382"/>
        <end position="403"/>
    </location>
</feature>
<feature type="transmembrane region" description="Helical" evidence="9">
    <location>
        <begin position="339"/>
        <end position="362"/>
    </location>
</feature>
<dbReference type="RefSeq" id="WP_143527508.1">
    <property type="nucleotide sequence ID" value="NZ_AP019791.1"/>
</dbReference>
<organism evidence="10 11">
    <name type="scientific">Rubrobacter xylanophilus</name>
    <dbReference type="NCBI Taxonomy" id="49319"/>
    <lineage>
        <taxon>Bacteria</taxon>
        <taxon>Bacillati</taxon>
        <taxon>Actinomycetota</taxon>
        <taxon>Rubrobacteria</taxon>
        <taxon>Rubrobacterales</taxon>
        <taxon>Rubrobacteraceae</taxon>
        <taxon>Rubrobacter</taxon>
    </lineage>
</organism>
<evidence type="ECO:0000313" key="10">
    <source>
        <dbReference type="EMBL" id="BBL79510.1"/>
    </source>
</evidence>
<evidence type="ECO:0000256" key="4">
    <source>
        <dbReference type="ARBA" id="ARBA00022475"/>
    </source>
</evidence>
<accession>A0A510HHP1</accession>
<dbReference type="OrthoDB" id="9806926at2"/>
<dbReference type="GO" id="GO:0005283">
    <property type="term" value="F:amino acid:sodium symporter activity"/>
    <property type="evidence" value="ECO:0007669"/>
    <property type="project" value="InterPro"/>
</dbReference>
<protein>
    <submittedName>
        <fullName evidence="10">Sodium:alanine symporter</fullName>
    </submittedName>
</protein>
<dbReference type="Pfam" id="PF01235">
    <property type="entry name" value="Na_Ala_symp"/>
    <property type="match status" value="1"/>
</dbReference>
<dbReference type="Proteomes" id="UP000318065">
    <property type="component" value="Chromosome"/>
</dbReference>
<dbReference type="PANTHER" id="PTHR30330:SF1">
    <property type="entry name" value="AMINO-ACID CARRIER PROTEIN ALST"/>
    <property type="match status" value="1"/>
</dbReference>
<keyword evidence="6 9" id="KW-0769">Symport</keyword>
<dbReference type="NCBIfam" id="TIGR00835">
    <property type="entry name" value="agcS"/>
    <property type="match status" value="1"/>
</dbReference>
<reference evidence="10" key="1">
    <citation type="journal article" date="2019" name="Microbiol. Resour. Announc.">
        <title>Complete Genome Sequence of Rubrobacter xylanophilus Strain AA3-22, Isolated from Arima Onsen in Japan.</title>
        <authorList>
            <person name="Tomariguchi N."/>
            <person name="Miyazaki K."/>
        </authorList>
    </citation>
    <scope>NUCLEOTIDE SEQUENCE [LARGE SCALE GENOMIC DNA]</scope>
    <source>
        <strain evidence="10">AA3-22</strain>
    </source>
</reference>
<feature type="transmembrane region" description="Helical" evidence="9">
    <location>
        <begin position="140"/>
        <end position="162"/>
    </location>
</feature>
<feature type="transmembrane region" description="Helical" evidence="9">
    <location>
        <begin position="15"/>
        <end position="33"/>
    </location>
</feature>
<name>A0A510HHP1_9ACTN</name>
<evidence type="ECO:0000256" key="6">
    <source>
        <dbReference type="ARBA" id="ARBA00022847"/>
    </source>
</evidence>
<feature type="transmembrane region" description="Helical" evidence="9">
    <location>
        <begin position="409"/>
        <end position="429"/>
    </location>
</feature>
<feature type="transmembrane region" description="Helical" evidence="9">
    <location>
        <begin position="205"/>
        <end position="226"/>
    </location>
</feature>
<dbReference type="Gene3D" id="1.20.1740.10">
    <property type="entry name" value="Amino acid/polyamine transporter I"/>
    <property type="match status" value="1"/>
</dbReference>
<dbReference type="EMBL" id="AP019791">
    <property type="protein sequence ID" value="BBL79510.1"/>
    <property type="molecule type" value="Genomic_DNA"/>
</dbReference>
<comment type="subcellular location">
    <subcellularLocation>
        <location evidence="1 9">Cell membrane</location>
        <topology evidence="1 9">Multi-pass membrane protein</topology>
    </subcellularLocation>
</comment>
<evidence type="ECO:0000313" key="11">
    <source>
        <dbReference type="Proteomes" id="UP000318065"/>
    </source>
</evidence>
<evidence type="ECO:0000256" key="9">
    <source>
        <dbReference type="RuleBase" id="RU363064"/>
    </source>
</evidence>
<proteinExistence type="inferred from homology"/>
<keyword evidence="4 9" id="KW-1003">Cell membrane</keyword>
<evidence type="ECO:0000256" key="1">
    <source>
        <dbReference type="ARBA" id="ARBA00004651"/>
    </source>
</evidence>
<dbReference type="PRINTS" id="PR00175">
    <property type="entry name" value="NAALASMPORT"/>
</dbReference>
<evidence type="ECO:0000256" key="8">
    <source>
        <dbReference type="ARBA" id="ARBA00023136"/>
    </source>
</evidence>
<evidence type="ECO:0000256" key="7">
    <source>
        <dbReference type="ARBA" id="ARBA00022989"/>
    </source>
</evidence>
<sequence>MDALEGIVSAANTLIWTYLLVALLIGLGVYFTVRSNFVQFRMIHEMVRVLVGSADGGISSFGAFAVGTAARVGTGNLAGVALAIGIGGPGAVFWMWLIALIGSASAFVESTLAQLYKVRDGDTFRGGPAYYMEKALGQRWMGVLFAVLITFTFGLVFTSVQANTISLAINESYGISRFLLGLVLLAITSLVIFGGIKRIARVAEVLVPVFAIPYVLMALYIITANITELPRILYLIVSDALGLQPALGGGLGAALLVGIQRGLFSNEAGMGSAPNAAATASVSHPVKQGLVQSFGVFVDTLIICSATAFIILFSGIYQSGEADGIALTQQALASQIGEWASSFIAFAVFTFAFSSIIANYYYGETNIEFITGDDRYIFYYRLAVLALILFGSVAALELVWTLADLFMGSMALVNLVAIALLGHLAFAALKDYRSQRHAGKDPVFRASNIPGLRNTEVWGDSKRVR</sequence>
<dbReference type="GO" id="GO:0005886">
    <property type="term" value="C:plasma membrane"/>
    <property type="evidence" value="ECO:0007669"/>
    <property type="project" value="UniProtKB-SubCell"/>
</dbReference>
<dbReference type="PROSITE" id="PS00873">
    <property type="entry name" value="NA_ALANINE_SYMP"/>
    <property type="match status" value="1"/>
</dbReference>
<keyword evidence="7 9" id="KW-1133">Transmembrane helix</keyword>
<gene>
    <name evidence="10" type="ORF">RxyAA322_13640</name>
</gene>
<evidence type="ECO:0000256" key="5">
    <source>
        <dbReference type="ARBA" id="ARBA00022692"/>
    </source>
</evidence>
<dbReference type="PANTHER" id="PTHR30330">
    <property type="entry name" value="AGSS FAMILY TRANSPORTER, SODIUM-ALANINE"/>
    <property type="match status" value="1"/>
</dbReference>
<feature type="transmembrane region" description="Helical" evidence="9">
    <location>
        <begin position="296"/>
        <end position="319"/>
    </location>
</feature>
<feature type="transmembrane region" description="Helical" evidence="9">
    <location>
        <begin position="78"/>
        <end position="101"/>
    </location>
</feature>
<feature type="transmembrane region" description="Helical" evidence="9">
    <location>
        <begin position="45"/>
        <end position="66"/>
    </location>
</feature>
<dbReference type="AlphaFoldDB" id="A0A510HHP1"/>
<dbReference type="InterPro" id="IPR001463">
    <property type="entry name" value="Na/Ala_symport"/>
</dbReference>
<evidence type="ECO:0000256" key="2">
    <source>
        <dbReference type="ARBA" id="ARBA00009261"/>
    </source>
</evidence>
<dbReference type="FunFam" id="1.20.1740.10:FF:000004">
    <property type="entry name" value="Sodium:alanine symporter family protein"/>
    <property type="match status" value="1"/>
</dbReference>
<feature type="transmembrane region" description="Helical" evidence="9">
    <location>
        <begin position="174"/>
        <end position="193"/>
    </location>
</feature>
<keyword evidence="8 9" id="KW-0472">Membrane</keyword>
<keyword evidence="5 9" id="KW-0812">Transmembrane</keyword>